<dbReference type="EnsemblPlants" id="AVESA.00010b.r2.7AG1188060.1">
    <property type="protein sequence ID" value="AVESA.00010b.r2.7AG1188060.1.CDS"/>
    <property type="gene ID" value="AVESA.00010b.r2.7AG1188060"/>
</dbReference>
<reference evidence="1" key="2">
    <citation type="submission" date="2025-09" db="UniProtKB">
        <authorList>
            <consortium name="EnsemblPlants"/>
        </authorList>
    </citation>
    <scope>IDENTIFICATION</scope>
</reference>
<organism evidence="1 2">
    <name type="scientific">Avena sativa</name>
    <name type="common">Oat</name>
    <dbReference type="NCBI Taxonomy" id="4498"/>
    <lineage>
        <taxon>Eukaryota</taxon>
        <taxon>Viridiplantae</taxon>
        <taxon>Streptophyta</taxon>
        <taxon>Embryophyta</taxon>
        <taxon>Tracheophyta</taxon>
        <taxon>Spermatophyta</taxon>
        <taxon>Magnoliopsida</taxon>
        <taxon>Liliopsida</taxon>
        <taxon>Poales</taxon>
        <taxon>Poaceae</taxon>
        <taxon>BOP clade</taxon>
        <taxon>Pooideae</taxon>
        <taxon>Poodae</taxon>
        <taxon>Poeae</taxon>
        <taxon>Poeae Chloroplast Group 1 (Aveneae type)</taxon>
        <taxon>Aveninae</taxon>
        <taxon>Avena</taxon>
    </lineage>
</organism>
<evidence type="ECO:0000313" key="2">
    <source>
        <dbReference type="Proteomes" id="UP001732700"/>
    </source>
</evidence>
<name>A0ACD5ZQ15_AVESA</name>
<protein>
    <submittedName>
        <fullName evidence="1">Uncharacterized protein</fullName>
    </submittedName>
</protein>
<keyword evidence="2" id="KW-1185">Reference proteome</keyword>
<proteinExistence type="predicted"/>
<dbReference type="Proteomes" id="UP001732700">
    <property type="component" value="Chromosome 7A"/>
</dbReference>
<evidence type="ECO:0000313" key="1">
    <source>
        <dbReference type="EnsemblPlants" id="AVESA.00010b.r2.7AG1188060.1.CDS"/>
    </source>
</evidence>
<sequence length="801" mass="93065">MASSTPWKKWDDFERENWHRDLQDIDCWLNGHNKAVEYRDFLSTQPISRVFWIFWAGSMASFTPAISSIHLERIIKINGPYEHVIKVDLKYTPTAEEDQDKGTASIKYQLTLTAAKKLGLINQGYNRQKDYFDKEQYYTYGCDDEDPILQRYMQKVIASLVGKHLSAKKLCMAHIYNKSKSRGDGIICYKKDGEVLLSILFALRQSAEYIRLNTIHQESIEYWHDLAINCFHYAMAIFAKHSQAAAVTSDELVHQWATLLPLPVPCMTMKDDEANTVSNSKCYYMRRVGRVILEAFQKYSLLQLPFSPAHEPHEATNTGIQFLEYHGLITQDITVEELYDNKKKWISFVGYESEHTEEFKFKGHPTLVSFILIRAPRIRLLSLRGCRKLESVEFKSLDALEELDLSATAIKELSADIPNGTQLRILLLLGVPSLLRFPWHMLQRLPEVFCLDQCTEGNGSHSDQLPQLCVSDPWFFHSFRESCLGLVRDGRFFQSFYVRVTPCSTNNMQLQREEGMVRNKLPELVQKQSTYMDVHISCYADEIATVSPITVPLRRTERHVEITGIEKEPYGLSGLLNVTKSQSVTNDTSILDFSGCSGFQDLEECELGWCHKMESVFYHYVDIKNLRNLHVCHLKRLVMFCAQYALMAFSSLVHLHLEDCPRLEHVLSDAVRLPCLKTLDILLCYNLKGIFVDGDMQYNSYQLPRLERVRLHELPLLQCFQEKDATITAQMWKELHIRGCWSLRRLPRLHDQRETVKVNGERRWWNKLKWGSPLHRNNYEPKLPPKFSSFIEHAEVTSYLR</sequence>
<reference evidence="1" key="1">
    <citation type="submission" date="2021-05" db="EMBL/GenBank/DDBJ databases">
        <authorList>
            <person name="Scholz U."/>
            <person name="Mascher M."/>
            <person name="Fiebig A."/>
        </authorList>
    </citation>
    <scope>NUCLEOTIDE SEQUENCE [LARGE SCALE GENOMIC DNA]</scope>
</reference>
<accession>A0ACD5ZQ15</accession>